<dbReference type="STRING" id="1206466.K0KNR2"/>
<dbReference type="Proteomes" id="UP000009328">
    <property type="component" value="Unassembled WGS sequence"/>
</dbReference>
<dbReference type="InParanoid" id="K0KNR2"/>
<dbReference type="GO" id="GO:0003677">
    <property type="term" value="F:DNA binding"/>
    <property type="evidence" value="ECO:0007669"/>
    <property type="project" value="UniProtKB-KW"/>
</dbReference>
<dbReference type="PROSITE" id="PS50048">
    <property type="entry name" value="ZN2_CY6_FUNGAL_2"/>
    <property type="match status" value="1"/>
</dbReference>
<comment type="caution">
    <text evidence="9">The sequence shown here is derived from an EMBL/GenBank/DDBJ whole genome shotgun (WGS) entry which is preliminary data.</text>
</comment>
<dbReference type="CDD" id="cd12148">
    <property type="entry name" value="fungal_TF_MHR"/>
    <property type="match status" value="1"/>
</dbReference>
<evidence type="ECO:0000256" key="3">
    <source>
        <dbReference type="ARBA" id="ARBA00022833"/>
    </source>
</evidence>
<dbReference type="GO" id="GO:0008270">
    <property type="term" value="F:zinc ion binding"/>
    <property type="evidence" value="ECO:0007669"/>
    <property type="project" value="InterPro"/>
</dbReference>
<dbReference type="InterPro" id="IPR036864">
    <property type="entry name" value="Zn2-C6_fun-type_DNA-bd_sf"/>
</dbReference>
<dbReference type="Pfam" id="PF04082">
    <property type="entry name" value="Fungal_trans"/>
    <property type="match status" value="1"/>
</dbReference>
<dbReference type="GO" id="GO:0000981">
    <property type="term" value="F:DNA-binding transcription factor activity, RNA polymerase II-specific"/>
    <property type="evidence" value="ECO:0007669"/>
    <property type="project" value="InterPro"/>
</dbReference>
<dbReference type="GO" id="GO:0045944">
    <property type="term" value="P:positive regulation of transcription by RNA polymerase II"/>
    <property type="evidence" value="ECO:0007669"/>
    <property type="project" value="UniProtKB-ARBA"/>
</dbReference>
<dbReference type="EMBL" id="CAIF01000148">
    <property type="protein sequence ID" value="CCH44626.1"/>
    <property type="molecule type" value="Genomic_DNA"/>
</dbReference>
<dbReference type="Pfam" id="PF00172">
    <property type="entry name" value="Zn_clus"/>
    <property type="match status" value="1"/>
</dbReference>
<dbReference type="PANTHER" id="PTHR46910">
    <property type="entry name" value="TRANSCRIPTION FACTOR PDR1"/>
    <property type="match status" value="1"/>
</dbReference>
<dbReference type="eggNOG" id="ENOG502RYRF">
    <property type="taxonomic scope" value="Eukaryota"/>
</dbReference>
<reference evidence="9 10" key="1">
    <citation type="journal article" date="2012" name="Eukaryot. Cell">
        <title>Draft genome sequence of Wickerhamomyces ciferrii NRRL Y-1031 F-60-10.</title>
        <authorList>
            <person name="Schneider J."/>
            <person name="Andrea H."/>
            <person name="Blom J."/>
            <person name="Jaenicke S."/>
            <person name="Ruckert C."/>
            <person name="Schorsch C."/>
            <person name="Szczepanowski R."/>
            <person name="Farwick M."/>
            <person name="Goesmann A."/>
            <person name="Puhler A."/>
            <person name="Schaffer S."/>
            <person name="Tauch A."/>
            <person name="Kohler T."/>
            <person name="Brinkrolf K."/>
        </authorList>
    </citation>
    <scope>NUCLEOTIDE SEQUENCE [LARGE SCALE GENOMIC DNA]</scope>
    <source>
        <strain evidence="10">ATCC 14091 / BCRC 22168 / CBS 111 / JCM 3599 / NBRC 0793 / NRRL Y-1031 F-60-10</strain>
    </source>
</reference>
<dbReference type="SUPFAM" id="SSF57701">
    <property type="entry name" value="Zn2/Cys6 DNA-binding domain"/>
    <property type="match status" value="1"/>
</dbReference>
<dbReference type="HOGENOM" id="CLU_380913_0_0_1"/>
<keyword evidence="6" id="KW-0804">Transcription</keyword>
<dbReference type="InterPro" id="IPR001138">
    <property type="entry name" value="Zn2Cys6_DnaBD"/>
</dbReference>
<evidence type="ECO:0000313" key="9">
    <source>
        <dbReference type="EMBL" id="CCH44626.1"/>
    </source>
</evidence>
<keyword evidence="3" id="KW-0862">Zinc</keyword>
<evidence type="ECO:0000256" key="2">
    <source>
        <dbReference type="ARBA" id="ARBA00022723"/>
    </source>
</evidence>
<name>K0KNR2_WICCF</name>
<dbReference type="AlphaFoldDB" id="K0KNR2"/>
<evidence type="ECO:0000256" key="5">
    <source>
        <dbReference type="ARBA" id="ARBA00023125"/>
    </source>
</evidence>
<keyword evidence="10" id="KW-1185">Reference proteome</keyword>
<comment type="subcellular location">
    <subcellularLocation>
        <location evidence="1">Nucleus</location>
    </subcellularLocation>
</comment>
<dbReference type="CDD" id="cd00067">
    <property type="entry name" value="GAL4"/>
    <property type="match status" value="1"/>
</dbReference>
<evidence type="ECO:0000259" key="8">
    <source>
        <dbReference type="PROSITE" id="PS50048"/>
    </source>
</evidence>
<dbReference type="GO" id="GO:0006351">
    <property type="term" value="P:DNA-templated transcription"/>
    <property type="evidence" value="ECO:0007669"/>
    <property type="project" value="InterPro"/>
</dbReference>
<dbReference type="InterPro" id="IPR050987">
    <property type="entry name" value="AtrR-like"/>
</dbReference>
<evidence type="ECO:0000256" key="1">
    <source>
        <dbReference type="ARBA" id="ARBA00004123"/>
    </source>
</evidence>
<organism evidence="9 10">
    <name type="scientific">Wickerhamomyces ciferrii (strain ATCC 14091 / BCRC 22168 / CBS 111 / JCM 3599 / NBRC 0793 / NRRL Y-1031 F-60-10)</name>
    <name type="common">Yeast</name>
    <name type="synonym">Pichia ciferrii</name>
    <dbReference type="NCBI Taxonomy" id="1206466"/>
    <lineage>
        <taxon>Eukaryota</taxon>
        <taxon>Fungi</taxon>
        <taxon>Dikarya</taxon>
        <taxon>Ascomycota</taxon>
        <taxon>Saccharomycotina</taxon>
        <taxon>Saccharomycetes</taxon>
        <taxon>Phaffomycetales</taxon>
        <taxon>Wickerhamomycetaceae</taxon>
        <taxon>Wickerhamomyces</taxon>
    </lineage>
</organism>
<dbReference type="Gene3D" id="4.10.240.10">
    <property type="entry name" value="Zn(2)-C6 fungal-type DNA-binding domain"/>
    <property type="match status" value="1"/>
</dbReference>
<dbReference type="GO" id="GO:0005634">
    <property type="term" value="C:nucleus"/>
    <property type="evidence" value="ECO:0007669"/>
    <property type="project" value="UniProtKB-SubCell"/>
</dbReference>
<dbReference type="InterPro" id="IPR007219">
    <property type="entry name" value="XnlR_reg_dom"/>
</dbReference>
<gene>
    <name evidence="9" type="ORF">BN7_4195</name>
</gene>
<evidence type="ECO:0000256" key="4">
    <source>
        <dbReference type="ARBA" id="ARBA00023015"/>
    </source>
</evidence>
<keyword evidence="2" id="KW-0479">Metal-binding</keyword>
<dbReference type="PROSITE" id="PS00463">
    <property type="entry name" value="ZN2_CY6_FUNGAL_1"/>
    <property type="match status" value="1"/>
</dbReference>
<evidence type="ECO:0000256" key="6">
    <source>
        <dbReference type="ARBA" id="ARBA00023163"/>
    </source>
</evidence>
<dbReference type="PANTHER" id="PTHR46910:SF37">
    <property type="entry name" value="ZN(II)2CYS6 TRANSCRIPTION FACTOR (EUROFUNG)"/>
    <property type="match status" value="1"/>
</dbReference>
<evidence type="ECO:0000313" key="10">
    <source>
        <dbReference type="Proteomes" id="UP000009328"/>
    </source>
</evidence>
<dbReference type="SMART" id="SM00066">
    <property type="entry name" value="GAL4"/>
    <property type="match status" value="1"/>
</dbReference>
<keyword evidence="4" id="KW-0805">Transcription regulation</keyword>
<sequence length="727" mass="84336">MNPQKRVGKSLGDGQRKKKIKRVSSACQVCRRKKIKCNGENPCMNCVNYNVECQYSIKADNKPSDTDDEKTKVTSLKKKAMILAQNLENYEISDHQLESFETISKQIDSLSNTLDHESTSKESGNEVELCSREASYYTQCRKARFWEFMRGRHVVDPIFGLHNTISIFSIAGRAWMSSRLATLEKQFKIEEPILSKKSSEFFSKSYRSAIRVLSADLKLWSESLSSNEWFQIIHTELDFKAVKLIIEGIYEDELKSRHFSTKRGLLEILEKLSSDIELIDCAYFPLICLLIRVNKQNVQLHKNQDVKLKIKSSTLIKFGVRLFQRLMFSFHGNFESLKGLVQFMESLESPYISTFPTGLLTCAIDIGKNNGLHIMEYYVGNKEEESDERRQVFWKLFVMDKWNYLADGKDLRIPHTEVSTFLPSKIHDVMIHFDQGNWDYNSLISYISFFEIEVSKIVSKMYQNLFSTGELEYSKTLVLETLAELQKIQISMIPQVKPGNPIQITGDQIPESEVQRIHLKALHFHLFYYLSINFLLRNSLDSLDHVHESTVLDYDLKILDVFFEFGSFNVNYKLSYVKFTLASACDLVYLYIKNPFDVQYSNKALKYILKYSSILYSQSIKVEDYDHWEMTNAMFNTLVSPCVDIYEMIERNQVAAGDQNSNKSENLVKEIESFKVRLMKFDEMIANEKRQDHLFALDQILNMDLTDVDGFLQSVGLNNGSFYNSLL</sequence>
<feature type="domain" description="Zn(2)-C6 fungal-type" evidence="8">
    <location>
        <begin position="26"/>
        <end position="55"/>
    </location>
</feature>
<evidence type="ECO:0000256" key="7">
    <source>
        <dbReference type="ARBA" id="ARBA00023242"/>
    </source>
</evidence>
<keyword evidence="5" id="KW-0238">DNA-binding</keyword>
<protein>
    <submittedName>
        <fullName evidence="9">Transcriptional regulatory protein</fullName>
    </submittedName>
</protein>
<dbReference type="FunCoup" id="K0KNR2">
    <property type="interactions" value="196"/>
</dbReference>
<accession>K0KNR2</accession>
<proteinExistence type="predicted"/>
<keyword evidence="7" id="KW-0539">Nucleus</keyword>